<keyword evidence="1" id="KW-1133">Transmembrane helix</keyword>
<feature type="transmembrane region" description="Helical" evidence="1">
    <location>
        <begin position="23"/>
        <end position="42"/>
    </location>
</feature>
<proteinExistence type="evidence at transcript level"/>
<name>I3S8P3_LOTJA</name>
<reference evidence="2" key="1">
    <citation type="submission" date="2012-05" db="EMBL/GenBank/DDBJ databases">
        <authorList>
            <person name="Krishnakumar V."/>
            <person name="Cheung F."/>
            <person name="Xiao Y."/>
            <person name="Chan A."/>
            <person name="Moskal W.A."/>
            <person name="Town C.D."/>
        </authorList>
    </citation>
    <scope>NUCLEOTIDE SEQUENCE</scope>
</reference>
<accession>I3S8P3</accession>
<evidence type="ECO:0000313" key="2">
    <source>
        <dbReference type="EMBL" id="AFK36635.1"/>
    </source>
</evidence>
<evidence type="ECO:0000256" key="1">
    <source>
        <dbReference type="SAM" id="Phobius"/>
    </source>
</evidence>
<keyword evidence="1" id="KW-0812">Transmembrane</keyword>
<sequence>MESSRFCRLQICTMLMENPPTAWMSSILSMLLALTSTPLLSFKG</sequence>
<dbReference type="AlphaFoldDB" id="I3S8P3"/>
<dbReference type="EMBL" id="BT136840">
    <property type="protein sequence ID" value="AFK36635.1"/>
    <property type="molecule type" value="mRNA"/>
</dbReference>
<organism evidence="2">
    <name type="scientific">Lotus japonicus</name>
    <name type="common">Lotus corniculatus var. japonicus</name>
    <dbReference type="NCBI Taxonomy" id="34305"/>
    <lineage>
        <taxon>Eukaryota</taxon>
        <taxon>Viridiplantae</taxon>
        <taxon>Streptophyta</taxon>
        <taxon>Embryophyta</taxon>
        <taxon>Tracheophyta</taxon>
        <taxon>Spermatophyta</taxon>
        <taxon>Magnoliopsida</taxon>
        <taxon>eudicotyledons</taxon>
        <taxon>Gunneridae</taxon>
        <taxon>Pentapetalae</taxon>
        <taxon>rosids</taxon>
        <taxon>fabids</taxon>
        <taxon>Fabales</taxon>
        <taxon>Fabaceae</taxon>
        <taxon>Papilionoideae</taxon>
        <taxon>50 kb inversion clade</taxon>
        <taxon>NPAAA clade</taxon>
        <taxon>Hologalegina</taxon>
        <taxon>robinioid clade</taxon>
        <taxon>Loteae</taxon>
        <taxon>Lotus</taxon>
    </lineage>
</organism>
<protein>
    <submittedName>
        <fullName evidence="2">Uncharacterized protein</fullName>
    </submittedName>
</protein>
<keyword evidence="1" id="KW-0472">Membrane</keyword>